<accession>A0A061DXD8</accession>
<reference evidence="2 3" key="1">
    <citation type="journal article" date="2013" name="Genome Biol.">
        <title>The genome sequence of the most widely cultivated cacao type and its use to identify candidate genes regulating pod color.</title>
        <authorList>
            <person name="Motamayor J.C."/>
            <person name="Mockaitis K."/>
            <person name="Schmutz J."/>
            <person name="Haiminen N."/>
            <person name="Iii D.L."/>
            <person name="Cornejo O."/>
            <person name="Findley S.D."/>
            <person name="Zheng P."/>
            <person name="Utro F."/>
            <person name="Royaert S."/>
            <person name="Saski C."/>
            <person name="Jenkins J."/>
            <person name="Podicheti R."/>
            <person name="Zhao M."/>
            <person name="Scheffler B.E."/>
            <person name="Stack J.C."/>
            <person name="Feltus F.A."/>
            <person name="Mustiga G.M."/>
            <person name="Amores F."/>
            <person name="Phillips W."/>
            <person name="Marelli J.P."/>
            <person name="May G.D."/>
            <person name="Shapiro H."/>
            <person name="Ma J."/>
            <person name="Bustamante C.D."/>
            <person name="Schnell R.J."/>
            <person name="Main D."/>
            <person name="Gilbert D."/>
            <person name="Parida L."/>
            <person name="Kuhn D.N."/>
        </authorList>
    </citation>
    <scope>NUCLEOTIDE SEQUENCE [LARGE SCALE GENOMIC DNA]</scope>
    <source>
        <strain evidence="3">cv. Matina 1-6</strain>
    </source>
</reference>
<gene>
    <name evidence="2" type="ORF">TCM_004277</name>
</gene>
<dbReference type="HOGENOM" id="CLU_2311246_0_0_1"/>
<evidence type="ECO:0000313" key="3">
    <source>
        <dbReference type="Proteomes" id="UP000026915"/>
    </source>
</evidence>
<organism evidence="2 3">
    <name type="scientific">Theobroma cacao</name>
    <name type="common">Cacao</name>
    <name type="synonym">Cocoa</name>
    <dbReference type="NCBI Taxonomy" id="3641"/>
    <lineage>
        <taxon>Eukaryota</taxon>
        <taxon>Viridiplantae</taxon>
        <taxon>Streptophyta</taxon>
        <taxon>Embryophyta</taxon>
        <taxon>Tracheophyta</taxon>
        <taxon>Spermatophyta</taxon>
        <taxon>Magnoliopsida</taxon>
        <taxon>eudicotyledons</taxon>
        <taxon>Gunneridae</taxon>
        <taxon>Pentapetalae</taxon>
        <taxon>rosids</taxon>
        <taxon>malvids</taxon>
        <taxon>Malvales</taxon>
        <taxon>Malvaceae</taxon>
        <taxon>Byttnerioideae</taxon>
        <taxon>Theobroma</taxon>
    </lineage>
</organism>
<dbReference type="InParanoid" id="A0A061DXD8"/>
<dbReference type="AlphaFoldDB" id="A0A061DXD8"/>
<feature type="region of interest" description="Disordered" evidence="1">
    <location>
        <begin position="1"/>
        <end position="62"/>
    </location>
</feature>
<sequence>MYTSPRPKTASFRQREEFKGSTPKRRRLRESLGEGQADQGSGPGRPPRGPDNLGHPSGPSKIPSFYSVIARHSYFAYGAGIPMMGFPRGARRDEFFRGYL</sequence>
<dbReference type="Proteomes" id="UP000026915">
    <property type="component" value="Chromosome 1"/>
</dbReference>
<protein>
    <submittedName>
        <fullName evidence="2">Uncharacterized protein</fullName>
    </submittedName>
</protein>
<dbReference type="Gramene" id="EOX94648">
    <property type="protein sequence ID" value="EOX94648"/>
    <property type="gene ID" value="TCM_004277"/>
</dbReference>
<name>A0A061DXD8_THECC</name>
<keyword evidence="3" id="KW-1185">Reference proteome</keyword>
<evidence type="ECO:0000256" key="1">
    <source>
        <dbReference type="SAM" id="MobiDB-lite"/>
    </source>
</evidence>
<evidence type="ECO:0000313" key="2">
    <source>
        <dbReference type="EMBL" id="EOX94648.1"/>
    </source>
</evidence>
<proteinExistence type="predicted"/>
<dbReference type="EMBL" id="CM001879">
    <property type="protein sequence ID" value="EOX94648.1"/>
    <property type="molecule type" value="Genomic_DNA"/>
</dbReference>